<dbReference type="GO" id="GO:0005829">
    <property type="term" value="C:cytosol"/>
    <property type="evidence" value="ECO:0007669"/>
    <property type="project" value="TreeGrafter"/>
</dbReference>
<keyword evidence="8" id="KW-0963">Cytoplasm</keyword>
<dbReference type="EMBL" id="CP036433">
    <property type="protein sequence ID" value="QDU92774.1"/>
    <property type="molecule type" value="Genomic_DNA"/>
</dbReference>
<dbReference type="OrthoDB" id="9807434at2"/>
<dbReference type="AlphaFoldDB" id="A0A518DLP7"/>
<organism evidence="10 11">
    <name type="scientific">Lignipirellula cremea</name>
    <dbReference type="NCBI Taxonomy" id="2528010"/>
    <lineage>
        <taxon>Bacteria</taxon>
        <taxon>Pseudomonadati</taxon>
        <taxon>Planctomycetota</taxon>
        <taxon>Planctomycetia</taxon>
        <taxon>Pirellulales</taxon>
        <taxon>Pirellulaceae</taxon>
        <taxon>Lignipirellula</taxon>
    </lineage>
</organism>
<dbReference type="GO" id="GO:0005524">
    <property type="term" value="F:ATP binding"/>
    <property type="evidence" value="ECO:0007669"/>
    <property type="project" value="UniProtKB-UniRule"/>
</dbReference>
<reference evidence="10 11" key="1">
    <citation type="submission" date="2019-02" db="EMBL/GenBank/DDBJ databases">
        <title>Deep-cultivation of Planctomycetes and their phenomic and genomic characterization uncovers novel biology.</title>
        <authorList>
            <person name="Wiegand S."/>
            <person name="Jogler M."/>
            <person name="Boedeker C."/>
            <person name="Pinto D."/>
            <person name="Vollmers J."/>
            <person name="Rivas-Marin E."/>
            <person name="Kohn T."/>
            <person name="Peeters S.H."/>
            <person name="Heuer A."/>
            <person name="Rast P."/>
            <person name="Oberbeckmann S."/>
            <person name="Bunk B."/>
            <person name="Jeske O."/>
            <person name="Meyerdierks A."/>
            <person name="Storesund J.E."/>
            <person name="Kallscheuer N."/>
            <person name="Luecker S."/>
            <person name="Lage O.M."/>
            <person name="Pohl T."/>
            <person name="Merkel B.J."/>
            <person name="Hornburger P."/>
            <person name="Mueller R.-W."/>
            <person name="Bruemmer F."/>
            <person name="Labrenz M."/>
            <person name="Spormann A.M."/>
            <person name="Op den Camp H."/>
            <person name="Overmann J."/>
            <person name="Amann R."/>
            <person name="Jetten M.S.M."/>
            <person name="Mascher T."/>
            <person name="Medema M.H."/>
            <person name="Devos D.P."/>
            <person name="Kaster A.-K."/>
            <person name="Ovreas L."/>
            <person name="Rohde M."/>
            <person name="Galperin M.Y."/>
            <person name="Jogler C."/>
        </authorList>
    </citation>
    <scope>NUCLEOTIDE SEQUENCE [LARGE SCALE GENOMIC DNA]</scope>
    <source>
        <strain evidence="10 11">Pla85_3_4</strain>
    </source>
</reference>
<evidence type="ECO:0000256" key="7">
    <source>
        <dbReference type="ARBA" id="ARBA00048478"/>
    </source>
</evidence>
<dbReference type="HAMAP" id="MF_00238">
    <property type="entry name" value="Cytidyl_kinase_type1"/>
    <property type="match status" value="1"/>
</dbReference>
<gene>
    <name evidence="8 10" type="primary">cmk</name>
    <name evidence="10" type="ORF">Pla8534_05230</name>
</gene>
<dbReference type="PANTHER" id="PTHR21299">
    <property type="entry name" value="CYTIDYLATE KINASE/PANTOATE-BETA-ALANINE LIGASE"/>
    <property type="match status" value="1"/>
</dbReference>
<evidence type="ECO:0000259" key="9">
    <source>
        <dbReference type="Pfam" id="PF02224"/>
    </source>
</evidence>
<keyword evidence="2 8" id="KW-0808">Transferase</keyword>
<protein>
    <recommendedName>
        <fullName evidence="8">Cytidylate kinase</fullName>
        <shortName evidence="8">CK</shortName>
        <ecNumber evidence="8">2.7.4.25</ecNumber>
    </recommendedName>
    <alternativeName>
        <fullName evidence="8">Cytidine monophosphate kinase</fullName>
        <shortName evidence="8">CMP kinase</shortName>
    </alternativeName>
</protein>
<sequence>MIVTIDGPAGAGKSTVARLLAERLGFSFLNTGAMYRAVALAAMQAGVDWDDAAGLAALAARIDLQVEEDQVWLDGRDVSREIRSGDVTRNTRHVADHGGIRGQLVELQRKLASGGDYVTDGRDQGTVAFPDAACKFFLTASPAERARRRQQDLEKQGVAMPLEQLVQEQTVRDDQDTARPVGALKKATDAIELETDDLTLAEVVDQLEAIVRRQMTAE</sequence>
<keyword evidence="3 8" id="KW-0547">Nucleotide-binding</keyword>
<keyword evidence="5 8" id="KW-0067">ATP-binding</keyword>
<evidence type="ECO:0000256" key="3">
    <source>
        <dbReference type="ARBA" id="ARBA00022741"/>
    </source>
</evidence>
<evidence type="ECO:0000256" key="2">
    <source>
        <dbReference type="ARBA" id="ARBA00022679"/>
    </source>
</evidence>
<name>A0A518DLP7_9BACT</name>
<dbReference type="GO" id="GO:0015949">
    <property type="term" value="P:nucleobase-containing small molecule interconversion"/>
    <property type="evidence" value="ECO:0007669"/>
    <property type="project" value="TreeGrafter"/>
</dbReference>
<dbReference type="GO" id="GO:0006220">
    <property type="term" value="P:pyrimidine nucleotide metabolic process"/>
    <property type="evidence" value="ECO:0007669"/>
    <property type="project" value="UniProtKB-UniRule"/>
</dbReference>
<keyword evidence="4 8" id="KW-0418">Kinase</keyword>
<dbReference type="NCBIfam" id="TIGR00017">
    <property type="entry name" value="cmk"/>
    <property type="match status" value="1"/>
</dbReference>
<proteinExistence type="inferred from homology"/>
<dbReference type="Pfam" id="PF02224">
    <property type="entry name" value="Cytidylate_kin"/>
    <property type="match status" value="1"/>
</dbReference>
<evidence type="ECO:0000256" key="6">
    <source>
        <dbReference type="ARBA" id="ARBA00047615"/>
    </source>
</evidence>
<comment type="similarity">
    <text evidence="1 8">Belongs to the cytidylate kinase family. Type 1 subfamily.</text>
</comment>
<dbReference type="Proteomes" id="UP000317648">
    <property type="component" value="Chromosome"/>
</dbReference>
<dbReference type="PANTHER" id="PTHR21299:SF2">
    <property type="entry name" value="CYTIDYLATE KINASE"/>
    <property type="match status" value="1"/>
</dbReference>
<evidence type="ECO:0000313" key="10">
    <source>
        <dbReference type="EMBL" id="QDU92774.1"/>
    </source>
</evidence>
<dbReference type="KEGG" id="lcre:Pla8534_05230"/>
<evidence type="ECO:0000256" key="8">
    <source>
        <dbReference type="HAMAP-Rule" id="MF_00238"/>
    </source>
</evidence>
<evidence type="ECO:0000256" key="1">
    <source>
        <dbReference type="ARBA" id="ARBA00009427"/>
    </source>
</evidence>
<dbReference type="RefSeq" id="WP_145049021.1">
    <property type="nucleotide sequence ID" value="NZ_CP036433.1"/>
</dbReference>
<dbReference type="InterPro" id="IPR003136">
    <property type="entry name" value="Cytidylate_kin"/>
</dbReference>
<dbReference type="InterPro" id="IPR011994">
    <property type="entry name" value="Cytidylate_kinase_dom"/>
</dbReference>
<comment type="subcellular location">
    <subcellularLocation>
        <location evidence="8">Cytoplasm</location>
    </subcellularLocation>
</comment>
<dbReference type="GO" id="GO:0036430">
    <property type="term" value="F:CMP kinase activity"/>
    <property type="evidence" value="ECO:0007669"/>
    <property type="project" value="RHEA"/>
</dbReference>
<dbReference type="GO" id="GO:0036431">
    <property type="term" value="F:dCMP kinase activity"/>
    <property type="evidence" value="ECO:0007669"/>
    <property type="project" value="InterPro"/>
</dbReference>
<evidence type="ECO:0000313" key="11">
    <source>
        <dbReference type="Proteomes" id="UP000317648"/>
    </source>
</evidence>
<comment type="catalytic activity">
    <reaction evidence="7 8">
        <text>CMP + ATP = CDP + ADP</text>
        <dbReference type="Rhea" id="RHEA:11600"/>
        <dbReference type="ChEBI" id="CHEBI:30616"/>
        <dbReference type="ChEBI" id="CHEBI:58069"/>
        <dbReference type="ChEBI" id="CHEBI:60377"/>
        <dbReference type="ChEBI" id="CHEBI:456216"/>
        <dbReference type="EC" id="2.7.4.25"/>
    </reaction>
</comment>
<comment type="catalytic activity">
    <reaction evidence="6 8">
        <text>dCMP + ATP = dCDP + ADP</text>
        <dbReference type="Rhea" id="RHEA:25094"/>
        <dbReference type="ChEBI" id="CHEBI:30616"/>
        <dbReference type="ChEBI" id="CHEBI:57566"/>
        <dbReference type="ChEBI" id="CHEBI:58593"/>
        <dbReference type="ChEBI" id="CHEBI:456216"/>
        <dbReference type="EC" id="2.7.4.25"/>
    </reaction>
</comment>
<dbReference type="EC" id="2.7.4.25" evidence="8"/>
<dbReference type="InterPro" id="IPR027417">
    <property type="entry name" value="P-loop_NTPase"/>
</dbReference>
<keyword evidence="11" id="KW-1185">Reference proteome</keyword>
<feature type="domain" description="Cytidylate kinase" evidence="9">
    <location>
        <begin position="3"/>
        <end position="211"/>
    </location>
</feature>
<feature type="binding site" evidence="8">
    <location>
        <begin position="7"/>
        <end position="15"/>
    </location>
    <ligand>
        <name>ATP</name>
        <dbReference type="ChEBI" id="CHEBI:30616"/>
    </ligand>
</feature>
<dbReference type="SUPFAM" id="SSF52540">
    <property type="entry name" value="P-loop containing nucleoside triphosphate hydrolases"/>
    <property type="match status" value="1"/>
</dbReference>
<evidence type="ECO:0000256" key="5">
    <source>
        <dbReference type="ARBA" id="ARBA00022840"/>
    </source>
</evidence>
<dbReference type="CDD" id="cd02020">
    <property type="entry name" value="CMPK"/>
    <property type="match status" value="1"/>
</dbReference>
<dbReference type="Gene3D" id="3.40.50.300">
    <property type="entry name" value="P-loop containing nucleotide triphosphate hydrolases"/>
    <property type="match status" value="1"/>
</dbReference>
<evidence type="ECO:0000256" key="4">
    <source>
        <dbReference type="ARBA" id="ARBA00022777"/>
    </source>
</evidence>
<accession>A0A518DLP7</accession>